<keyword evidence="9" id="KW-0031">Aminopeptidase</keyword>
<dbReference type="GO" id="GO:0006508">
    <property type="term" value="P:proteolysis"/>
    <property type="evidence" value="ECO:0007669"/>
    <property type="project" value="UniProtKB-KW"/>
</dbReference>
<dbReference type="EMBL" id="SLWS01000009">
    <property type="protein sequence ID" value="TCO54098.1"/>
    <property type="molecule type" value="Genomic_DNA"/>
</dbReference>
<dbReference type="GO" id="GO:0004553">
    <property type="term" value="F:hydrolase activity, hydrolyzing O-glycosyl compounds"/>
    <property type="evidence" value="ECO:0007669"/>
    <property type="project" value="InterPro"/>
</dbReference>
<dbReference type="GO" id="GO:0005975">
    <property type="term" value="P:carbohydrate metabolic process"/>
    <property type="evidence" value="ECO:0007669"/>
    <property type="project" value="InterPro"/>
</dbReference>
<comment type="similarity">
    <text evidence="1">Belongs to the peptidase M28 family. M28A subfamily.</text>
</comment>
<feature type="chain" id="PRO_5038776688" evidence="7">
    <location>
        <begin position="23"/>
        <end position="583"/>
    </location>
</feature>
<evidence type="ECO:0000256" key="7">
    <source>
        <dbReference type="SAM" id="SignalP"/>
    </source>
</evidence>
<dbReference type="GO" id="GO:0046872">
    <property type="term" value="F:metal ion binding"/>
    <property type="evidence" value="ECO:0007669"/>
    <property type="project" value="UniProtKB-KW"/>
</dbReference>
<protein>
    <submittedName>
        <fullName evidence="9">Aminopeptidase S</fullName>
    </submittedName>
</protein>
<dbReference type="PANTHER" id="PTHR12147">
    <property type="entry name" value="METALLOPEPTIDASE M28 FAMILY MEMBER"/>
    <property type="match status" value="1"/>
</dbReference>
<dbReference type="CDD" id="cd12215">
    <property type="entry name" value="ChiC_BD"/>
    <property type="match status" value="1"/>
</dbReference>
<dbReference type="FunFam" id="3.40.630.10:FF:000066">
    <property type="entry name" value="M28 family peptidase"/>
    <property type="match status" value="1"/>
</dbReference>
<evidence type="ECO:0000256" key="1">
    <source>
        <dbReference type="ARBA" id="ARBA00005957"/>
    </source>
</evidence>
<dbReference type="SUPFAM" id="SSF53187">
    <property type="entry name" value="Zn-dependent exopeptidases"/>
    <property type="match status" value="1"/>
</dbReference>
<keyword evidence="4 7" id="KW-0732">Signal</keyword>
<dbReference type="Gene3D" id="2.10.10.20">
    <property type="entry name" value="Carbohydrate-binding module superfamily 5/12"/>
    <property type="match status" value="1"/>
</dbReference>
<dbReference type="InterPro" id="IPR036573">
    <property type="entry name" value="CBM_sf_5/12"/>
</dbReference>
<accession>A0A4R2JBL6</accession>
<feature type="signal peptide" evidence="7">
    <location>
        <begin position="1"/>
        <end position="22"/>
    </location>
</feature>
<reference evidence="9 10" key="1">
    <citation type="submission" date="2019-03" db="EMBL/GenBank/DDBJ databases">
        <title>Genomic Encyclopedia of Type Strains, Phase IV (KMG-IV): sequencing the most valuable type-strain genomes for metagenomic binning, comparative biology and taxonomic classification.</title>
        <authorList>
            <person name="Goeker M."/>
        </authorList>
    </citation>
    <scope>NUCLEOTIDE SEQUENCE [LARGE SCALE GENOMIC DNA]</scope>
    <source>
        <strain evidence="9 10">DSM 45934</strain>
    </source>
</reference>
<dbReference type="InterPro" id="IPR045175">
    <property type="entry name" value="M28_fam"/>
</dbReference>
<evidence type="ECO:0000256" key="2">
    <source>
        <dbReference type="ARBA" id="ARBA00022670"/>
    </source>
</evidence>
<evidence type="ECO:0000256" key="6">
    <source>
        <dbReference type="ARBA" id="ARBA00022833"/>
    </source>
</evidence>
<dbReference type="RefSeq" id="WP_132123098.1">
    <property type="nucleotide sequence ID" value="NZ_SLWS01000009.1"/>
</dbReference>
<evidence type="ECO:0000256" key="3">
    <source>
        <dbReference type="ARBA" id="ARBA00022723"/>
    </source>
</evidence>
<feature type="domain" description="Chitin-binding type-3" evidence="8">
    <location>
        <begin position="535"/>
        <end position="580"/>
    </location>
</feature>
<keyword evidence="5" id="KW-0378">Hydrolase</keyword>
<dbReference type="SUPFAM" id="SSF51055">
    <property type="entry name" value="Carbohydrate binding domain"/>
    <property type="match status" value="1"/>
</dbReference>
<keyword evidence="3" id="KW-0479">Metal-binding</keyword>
<dbReference type="GO" id="GO:0004177">
    <property type="term" value="F:aminopeptidase activity"/>
    <property type="evidence" value="ECO:0007669"/>
    <property type="project" value="UniProtKB-KW"/>
</dbReference>
<organism evidence="9 10">
    <name type="scientific">Actinocrispum wychmicini</name>
    <dbReference type="NCBI Taxonomy" id="1213861"/>
    <lineage>
        <taxon>Bacteria</taxon>
        <taxon>Bacillati</taxon>
        <taxon>Actinomycetota</taxon>
        <taxon>Actinomycetes</taxon>
        <taxon>Pseudonocardiales</taxon>
        <taxon>Pseudonocardiaceae</taxon>
        <taxon>Actinocrispum</taxon>
    </lineage>
</organism>
<sequence>MKHKILGAAVAVAALAWVTASAGPVLATQGQQPSGSTAVVTLAPPNIDPAAIQSHLTQLNTIANSNGGTRRAGSAGFTQSVAYIKGKLQAAGYQVAEQRCTTCTFVSNNLIADWPGGDVNQTIMFGAHLDSVSAGPGINDNGSGSATLLENALQLAANHPTMTKHVRFGWWTDEEQGLNGSEFYVGQLSGAQRTAIKAYYNFDMVASPNGGYFINNINSTQSAPLRDYWQSLNLQPEEDVEGVGRSDDASFSAAGIPSSGYATGASAIKSSAQQRKWGGTANASYDSCYHRSCDTTSNINVTALDRSADGVAITIWKLAVSDTPQNDFSVSLNPTSGTVKAGTTGTFTVNTATTSGSRQNITLSASGLPNGVNVTFNPPTIPTDSSSTATVTVSPSAPAGTSVFTVTGTGSVVHSANFALTVTTDTPGPDFSLSLNPSSGSVQAGNSGTFTVNTATTSGSPQNVALSASGAPNGVSVSFNPATVQSGSSATATVAVGATVAAGTYTLTVTGTGSVTRSATYTLTVTGGNTGCNGTAEWIATTAYVPNDVVSHNGHKWKSTWYSTGAEPGAPSSWAVWQDQGVC</sequence>
<name>A0A4R2JBL6_9PSEU</name>
<dbReference type="AlphaFoldDB" id="A0A4R2JBL6"/>
<keyword evidence="6" id="KW-0862">Zinc</keyword>
<keyword evidence="10" id="KW-1185">Reference proteome</keyword>
<dbReference type="GO" id="GO:0030246">
    <property type="term" value="F:carbohydrate binding"/>
    <property type="evidence" value="ECO:0007669"/>
    <property type="project" value="InterPro"/>
</dbReference>
<gene>
    <name evidence="9" type="ORF">EV192_10978</name>
</gene>
<evidence type="ECO:0000313" key="10">
    <source>
        <dbReference type="Proteomes" id="UP000295680"/>
    </source>
</evidence>
<dbReference type="OrthoDB" id="345880at2"/>
<dbReference type="InterPro" id="IPR041756">
    <property type="entry name" value="M28_SGAP-like"/>
</dbReference>
<evidence type="ECO:0000256" key="4">
    <source>
        <dbReference type="ARBA" id="ARBA00022729"/>
    </source>
</evidence>
<evidence type="ECO:0000256" key="5">
    <source>
        <dbReference type="ARBA" id="ARBA00022801"/>
    </source>
</evidence>
<dbReference type="SMART" id="SM00495">
    <property type="entry name" value="ChtBD3"/>
    <property type="match status" value="1"/>
</dbReference>
<evidence type="ECO:0000259" key="8">
    <source>
        <dbReference type="SMART" id="SM00495"/>
    </source>
</evidence>
<keyword evidence="2" id="KW-0645">Protease</keyword>
<proteinExistence type="inferred from homology"/>
<dbReference type="InterPro" id="IPR007484">
    <property type="entry name" value="Peptidase_M28"/>
</dbReference>
<dbReference type="Proteomes" id="UP000295680">
    <property type="component" value="Unassembled WGS sequence"/>
</dbReference>
<dbReference type="CDD" id="cd03876">
    <property type="entry name" value="M28_SGAP_like"/>
    <property type="match status" value="1"/>
</dbReference>
<dbReference type="GO" id="GO:0005576">
    <property type="term" value="C:extracellular region"/>
    <property type="evidence" value="ECO:0007669"/>
    <property type="project" value="InterPro"/>
</dbReference>
<dbReference type="PANTHER" id="PTHR12147:SF26">
    <property type="entry name" value="PEPTIDASE M28 DOMAIN-CONTAINING PROTEIN"/>
    <property type="match status" value="1"/>
</dbReference>
<dbReference type="Gene3D" id="3.40.630.10">
    <property type="entry name" value="Zn peptidases"/>
    <property type="match status" value="1"/>
</dbReference>
<comment type="caution">
    <text evidence="9">The sequence shown here is derived from an EMBL/GenBank/DDBJ whole genome shotgun (WGS) entry which is preliminary data.</text>
</comment>
<dbReference type="GO" id="GO:0008235">
    <property type="term" value="F:metalloexopeptidase activity"/>
    <property type="evidence" value="ECO:0007669"/>
    <property type="project" value="InterPro"/>
</dbReference>
<evidence type="ECO:0000313" key="9">
    <source>
        <dbReference type="EMBL" id="TCO54098.1"/>
    </source>
</evidence>
<dbReference type="Pfam" id="PF04389">
    <property type="entry name" value="Peptidase_M28"/>
    <property type="match status" value="1"/>
</dbReference>
<dbReference type="InterPro" id="IPR003610">
    <property type="entry name" value="CBM5/12"/>
</dbReference>